<sequence>MVDELEPALEEPDPDDAAPWAWNLEVGLFAWDVDWEELGQLLRNRGPAN</sequence>
<dbReference type="GeneID" id="43932730"/>
<organism evidence="1 2">
    <name type="scientific">Halohasta litchfieldiae</name>
    <dbReference type="NCBI Taxonomy" id="1073996"/>
    <lineage>
        <taxon>Archaea</taxon>
        <taxon>Methanobacteriati</taxon>
        <taxon>Methanobacteriota</taxon>
        <taxon>Stenosarchaea group</taxon>
        <taxon>Halobacteria</taxon>
        <taxon>Halobacteriales</taxon>
        <taxon>Haloferacaceae</taxon>
        <taxon>Halohasta</taxon>
    </lineage>
</organism>
<dbReference type="AlphaFoldDB" id="A0A1H6V672"/>
<keyword evidence="2" id="KW-1185">Reference proteome</keyword>
<proteinExistence type="predicted"/>
<accession>A0A1H6V672</accession>
<protein>
    <submittedName>
        <fullName evidence="1">Uncharacterized protein</fullName>
    </submittedName>
</protein>
<evidence type="ECO:0000313" key="2">
    <source>
        <dbReference type="Proteomes" id="UP000198888"/>
    </source>
</evidence>
<reference evidence="1 2" key="1">
    <citation type="submission" date="2016-10" db="EMBL/GenBank/DDBJ databases">
        <authorList>
            <person name="de Groot N.N."/>
        </authorList>
    </citation>
    <scope>NUCLEOTIDE SEQUENCE [LARGE SCALE GENOMIC DNA]</scope>
    <source>
        <strain evidence="1 2">DSM 22187</strain>
    </source>
</reference>
<evidence type="ECO:0000313" key="1">
    <source>
        <dbReference type="EMBL" id="SEJ00083.1"/>
    </source>
</evidence>
<name>A0A1H6V672_9EURY</name>
<dbReference type="Proteomes" id="UP000198888">
    <property type="component" value="Unassembled WGS sequence"/>
</dbReference>
<dbReference type="RefSeq" id="WP_162551661.1">
    <property type="nucleotide sequence ID" value="NZ_CP024845.1"/>
</dbReference>
<gene>
    <name evidence="1" type="ORF">SAMN05444271_11571</name>
</gene>
<dbReference type="EMBL" id="FNYR01000015">
    <property type="protein sequence ID" value="SEJ00083.1"/>
    <property type="molecule type" value="Genomic_DNA"/>
</dbReference>